<reference evidence="2" key="1">
    <citation type="submission" date="2016-10" db="EMBL/GenBank/DDBJ databases">
        <authorList>
            <person name="Varghese N."/>
            <person name="Submissions S."/>
        </authorList>
    </citation>
    <scope>NUCLEOTIDE SEQUENCE [LARGE SCALE GENOMIC DNA]</scope>
    <source>
        <strain evidence="2">DSM 45460</strain>
    </source>
</reference>
<sequence length="133" mass="14896">MTSEIIQLISAEPGYYLRNEQDDQTFYTPIAAWALMEDKEGTRWIEPVDPTGDGWDGQPEGNGKEVVHVAGTIEGENWPPHEKESSAEDTLSSHTRAMRWLVKALGSHEKSVRNLIGELDAHATEVKRALRGR</sequence>
<accession>A0A1G9CQX1</accession>
<proteinExistence type="predicted"/>
<protein>
    <submittedName>
        <fullName evidence="1">Uncharacterized protein</fullName>
    </submittedName>
</protein>
<keyword evidence="2" id="KW-1185">Reference proteome</keyword>
<evidence type="ECO:0000313" key="2">
    <source>
        <dbReference type="Proteomes" id="UP000199213"/>
    </source>
</evidence>
<dbReference type="EMBL" id="FNFM01000009">
    <property type="protein sequence ID" value="SDK54052.1"/>
    <property type="molecule type" value="Genomic_DNA"/>
</dbReference>
<gene>
    <name evidence="1" type="ORF">SAMN04487820_10944</name>
</gene>
<dbReference type="RefSeq" id="WP_092629330.1">
    <property type="nucleotide sequence ID" value="NZ_FNFM01000009.1"/>
</dbReference>
<evidence type="ECO:0000313" key="1">
    <source>
        <dbReference type="EMBL" id="SDK54052.1"/>
    </source>
</evidence>
<dbReference type="Proteomes" id="UP000199213">
    <property type="component" value="Unassembled WGS sequence"/>
</dbReference>
<dbReference type="AlphaFoldDB" id="A0A1G9CQX1"/>
<dbReference type="OrthoDB" id="3394706at2"/>
<name>A0A1G9CQX1_ACTMZ</name>
<organism evidence="1 2">
    <name type="scientific">Actinopolyspora mzabensis</name>
    <dbReference type="NCBI Taxonomy" id="995066"/>
    <lineage>
        <taxon>Bacteria</taxon>
        <taxon>Bacillati</taxon>
        <taxon>Actinomycetota</taxon>
        <taxon>Actinomycetes</taxon>
        <taxon>Actinopolysporales</taxon>
        <taxon>Actinopolysporaceae</taxon>
        <taxon>Actinopolyspora</taxon>
    </lineage>
</organism>